<evidence type="ECO:0000313" key="3">
    <source>
        <dbReference type="Proteomes" id="UP000243515"/>
    </source>
</evidence>
<protein>
    <submittedName>
        <fullName evidence="2">Uncharacterized protein</fullName>
    </submittedName>
</protein>
<accession>A0A232M3U2</accession>
<evidence type="ECO:0000313" key="2">
    <source>
        <dbReference type="EMBL" id="OXV11075.1"/>
    </source>
</evidence>
<comment type="caution">
    <text evidence="2">The sequence shown here is derived from an EMBL/GenBank/DDBJ whole genome shotgun (WGS) entry which is preliminary data.</text>
</comment>
<evidence type="ECO:0000256" key="1">
    <source>
        <dbReference type="SAM" id="MobiDB-lite"/>
    </source>
</evidence>
<dbReference type="Proteomes" id="UP000243515">
    <property type="component" value="Unassembled WGS sequence"/>
</dbReference>
<feature type="region of interest" description="Disordered" evidence="1">
    <location>
        <begin position="1"/>
        <end position="23"/>
    </location>
</feature>
<gene>
    <name evidence="2" type="ORF">Egran_01164</name>
</gene>
<proteinExistence type="predicted"/>
<organism evidence="2 3">
    <name type="scientific">Elaphomyces granulatus</name>
    <dbReference type="NCBI Taxonomy" id="519963"/>
    <lineage>
        <taxon>Eukaryota</taxon>
        <taxon>Fungi</taxon>
        <taxon>Dikarya</taxon>
        <taxon>Ascomycota</taxon>
        <taxon>Pezizomycotina</taxon>
        <taxon>Eurotiomycetes</taxon>
        <taxon>Eurotiomycetidae</taxon>
        <taxon>Eurotiales</taxon>
        <taxon>Elaphomycetaceae</taxon>
        <taxon>Elaphomyces</taxon>
    </lineage>
</organism>
<dbReference type="OrthoDB" id="76567at2759"/>
<sequence>MTDSSDAQHRPDTEVKHSEKEFGRESDFHSNVYHAIIDSKHHQELVYTEISPLWGKNVVRFLNEAVEGKPVRKHYNSVTKVFWVRIMPLEIHDCHQTWYHDSEDDWHASGLLTRDEKRHLKALVGTTIEFIHEPYAGSRKEPDLLIRADNLRLPKVVMESGWSESWPRLRDDMNLWLVGGNGEVMVVILLKWARVGNLGHVKGSVEVYSLDTNGIPILCQTEVVFPVPTQTQGSQRVLLTRRQLFGSTVFAGRNVDDVFPLEIDDLRVVARDALHLMGLQPA</sequence>
<dbReference type="EMBL" id="NPHW01002617">
    <property type="protein sequence ID" value="OXV11075.1"/>
    <property type="molecule type" value="Genomic_DNA"/>
</dbReference>
<dbReference type="AlphaFoldDB" id="A0A232M3U2"/>
<keyword evidence="3" id="KW-1185">Reference proteome</keyword>
<reference evidence="2 3" key="1">
    <citation type="journal article" date="2015" name="Environ. Microbiol.">
        <title>Metagenome sequence of Elaphomyces granulatus from sporocarp tissue reveals Ascomycota ectomycorrhizal fingerprints of genome expansion and a Proteobacteria-rich microbiome.</title>
        <authorList>
            <person name="Quandt C.A."/>
            <person name="Kohler A."/>
            <person name="Hesse C.N."/>
            <person name="Sharpton T.J."/>
            <person name="Martin F."/>
            <person name="Spatafora J.W."/>
        </authorList>
    </citation>
    <scope>NUCLEOTIDE SEQUENCE [LARGE SCALE GENOMIC DNA]</scope>
    <source>
        <strain evidence="2 3">OSC145934</strain>
    </source>
</reference>
<name>A0A232M3U2_9EURO</name>